<dbReference type="OrthoDB" id="693781at2759"/>
<feature type="region of interest" description="Disordered" evidence="1">
    <location>
        <begin position="43"/>
        <end position="98"/>
    </location>
</feature>
<protein>
    <submittedName>
        <fullName evidence="2">Uncharacterized protein</fullName>
    </submittedName>
</protein>
<evidence type="ECO:0000313" key="2">
    <source>
        <dbReference type="EMBL" id="KAF0889088.1"/>
    </source>
</evidence>
<evidence type="ECO:0000256" key="1">
    <source>
        <dbReference type="SAM" id="MobiDB-lite"/>
    </source>
</evidence>
<gene>
    <name evidence="2" type="ORF">E2562_021140</name>
</gene>
<dbReference type="EMBL" id="SPHZ02000012">
    <property type="protein sequence ID" value="KAF0889088.1"/>
    <property type="molecule type" value="Genomic_DNA"/>
</dbReference>
<comment type="caution">
    <text evidence="2">The sequence shown here is derived from an EMBL/GenBank/DDBJ whole genome shotgun (WGS) entry which is preliminary data.</text>
</comment>
<accession>A0A6G1BM27</accession>
<feature type="compositionally biased region" description="Basic and acidic residues" evidence="1">
    <location>
        <begin position="53"/>
        <end position="71"/>
    </location>
</feature>
<reference evidence="2 3" key="1">
    <citation type="submission" date="2019-11" db="EMBL/GenBank/DDBJ databases">
        <title>Whole genome sequence of Oryza granulata.</title>
        <authorList>
            <person name="Li W."/>
        </authorList>
    </citation>
    <scope>NUCLEOTIDE SEQUENCE [LARGE SCALE GENOMIC DNA]</scope>
    <source>
        <strain evidence="3">cv. Menghai</strain>
        <tissue evidence="2">Leaf</tissue>
    </source>
</reference>
<evidence type="ECO:0000313" key="3">
    <source>
        <dbReference type="Proteomes" id="UP000479710"/>
    </source>
</evidence>
<dbReference type="Proteomes" id="UP000479710">
    <property type="component" value="Unassembled WGS sequence"/>
</dbReference>
<name>A0A6G1BM27_9ORYZ</name>
<sequence length="98" mass="11122">MEDLVGRYKSYNKRVRFSYGELKESEHLLLTYTQWEALSKEKKCGEGSSGGAKNRDHGGGHDKVGSDHDNDNNNASVNSDDNKCKSVRKKGKYYNYNI</sequence>
<keyword evidence="3" id="KW-1185">Reference proteome</keyword>
<dbReference type="AlphaFoldDB" id="A0A6G1BM27"/>
<proteinExistence type="predicted"/>
<organism evidence="2 3">
    <name type="scientific">Oryza meyeriana var. granulata</name>
    <dbReference type="NCBI Taxonomy" id="110450"/>
    <lineage>
        <taxon>Eukaryota</taxon>
        <taxon>Viridiplantae</taxon>
        <taxon>Streptophyta</taxon>
        <taxon>Embryophyta</taxon>
        <taxon>Tracheophyta</taxon>
        <taxon>Spermatophyta</taxon>
        <taxon>Magnoliopsida</taxon>
        <taxon>Liliopsida</taxon>
        <taxon>Poales</taxon>
        <taxon>Poaceae</taxon>
        <taxon>BOP clade</taxon>
        <taxon>Oryzoideae</taxon>
        <taxon>Oryzeae</taxon>
        <taxon>Oryzinae</taxon>
        <taxon>Oryza</taxon>
        <taxon>Oryza meyeriana</taxon>
    </lineage>
</organism>